<dbReference type="EMBL" id="MLAK01001065">
    <property type="protein sequence ID" value="OHS98276.1"/>
    <property type="molecule type" value="Genomic_DNA"/>
</dbReference>
<proteinExistence type="predicted"/>
<dbReference type="AlphaFoldDB" id="A0A1J4JLX5"/>
<feature type="region of interest" description="Disordered" evidence="1">
    <location>
        <begin position="650"/>
        <end position="753"/>
    </location>
</feature>
<evidence type="ECO:0000313" key="4">
    <source>
        <dbReference type="Proteomes" id="UP000179807"/>
    </source>
</evidence>
<dbReference type="VEuPathDB" id="TrichDB:TRFO_35342"/>
<evidence type="ECO:0000256" key="2">
    <source>
        <dbReference type="SAM" id="Phobius"/>
    </source>
</evidence>
<accession>A0A1J4JLX5</accession>
<reference evidence="3" key="1">
    <citation type="submission" date="2016-10" db="EMBL/GenBank/DDBJ databases">
        <authorList>
            <person name="Benchimol M."/>
            <person name="Almeida L.G."/>
            <person name="Vasconcelos A.T."/>
            <person name="Perreira-Neves A."/>
            <person name="Rosa I.A."/>
            <person name="Tasca T."/>
            <person name="Bogo M.R."/>
            <person name="de Souza W."/>
        </authorList>
    </citation>
    <scope>NUCLEOTIDE SEQUENCE [LARGE SCALE GENOMIC DNA]</scope>
    <source>
        <strain evidence="3">K</strain>
    </source>
</reference>
<feature type="compositionally biased region" description="Basic and acidic residues" evidence="1">
    <location>
        <begin position="722"/>
        <end position="739"/>
    </location>
</feature>
<evidence type="ECO:0000256" key="1">
    <source>
        <dbReference type="SAM" id="MobiDB-lite"/>
    </source>
</evidence>
<dbReference type="Proteomes" id="UP000179807">
    <property type="component" value="Unassembled WGS sequence"/>
</dbReference>
<protein>
    <submittedName>
        <fullName evidence="3">Uncharacterized protein</fullName>
    </submittedName>
</protein>
<keyword evidence="2" id="KW-0472">Membrane</keyword>
<feature type="compositionally biased region" description="Polar residues" evidence="1">
    <location>
        <begin position="672"/>
        <end position="694"/>
    </location>
</feature>
<sequence>MLLLFTILPALIKSKDFYICIYAPGNQYDDCGDWPPNGAPIDLLLENKTDFSSLLLHAGDYVYLGVGNVPNLPIDLGTLTTSSHVINMIINTTNPDNNTIMFDFQVSQFDDLSALTFNSLQLKPYNRSIVHTTSTTHSYVLIFNNCNFLDGYTFESDIFRPLQSFRFSDVTIVEKYDIWQGSIHHTPVLENFLFSENTTLVYPTKNRTDATDITFTHSKMTGEVTLITDYFEHPNFILKSPFDEPDFGFIYIAPVKEVTFSGGWGENTTLGEGIRILMTKGNFLTIICGERDFILPLSAQMQNPSDQFNVIVKGVEERIELSPMWNISCPSIFTRNDKSKELYIYQMRFLTPQACVYRADITKKKFFVNDVIIKDNITYYFPGKNDFYLRRNFIVRPNTIVYVDGKINFDKNTAVMELVWDSHLGWPYVEVLQPEFGTSKTFPKIALSDYEPIERIADANNTYADIIGVPHKLVCGNGMLPFEKSKFMFMSLNPSFLDNGVWDYYWETNNETGYTCLVVNMTDFPEVPIIPVPTQSKDPAAVDRNAMIGMIVTFVFLFIAAILGYFSKYLPSNRRDRAKELAEKRGSIEPETDSDQTDATKAMSESELSFRDLNFDPDLSEYSLDTTMDTHRENAYARYDEMSNSSYDIDDYGHYSESQSQSQSSISRQSKMNKSARSFRSNPNYSEDSMSQSKKLPEEDGGTPAEPTATGKLDLLQVPLVDPRERKKEAVEQAKEAERQRKKHKKSKKKMQP</sequence>
<keyword evidence="2" id="KW-1133">Transmembrane helix</keyword>
<organism evidence="3 4">
    <name type="scientific">Tritrichomonas foetus</name>
    <dbReference type="NCBI Taxonomy" id="1144522"/>
    <lineage>
        <taxon>Eukaryota</taxon>
        <taxon>Metamonada</taxon>
        <taxon>Parabasalia</taxon>
        <taxon>Tritrichomonadida</taxon>
        <taxon>Tritrichomonadidae</taxon>
        <taxon>Tritrichomonas</taxon>
    </lineage>
</organism>
<feature type="compositionally biased region" description="Low complexity" evidence="1">
    <location>
        <begin position="656"/>
        <end position="670"/>
    </location>
</feature>
<keyword evidence="2" id="KW-0812">Transmembrane</keyword>
<gene>
    <name evidence="3" type="ORF">TRFO_35342</name>
</gene>
<comment type="caution">
    <text evidence="3">The sequence shown here is derived from an EMBL/GenBank/DDBJ whole genome shotgun (WGS) entry which is preliminary data.</text>
</comment>
<keyword evidence="4" id="KW-1185">Reference proteome</keyword>
<feature type="transmembrane region" description="Helical" evidence="2">
    <location>
        <begin position="546"/>
        <end position="567"/>
    </location>
</feature>
<feature type="compositionally biased region" description="Basic residues" evidence="1">
    <location>
        <begin position="740"/>
        <end position="753"/>
    </location>
</feature>
<feature type="region of interest" description="Disordered" evidence="1">
    <location>
        <begin position="581"/>
        <end position="607"/>
    </location>
</feature>
<name>A0A1J4JLX5_9EUKA</name>
<dbReference type="RefSeq" id="XP_068351413.1">
    <property type="nucleotide sequence ID" value="XM_068510195.1"/>
</dbReference>
<evidence type="ECO:0000313" key="3">
    <source>
        <dbReference type="EMBL" id="OHS98276.1"/>
    </source>
</evidence>
<dbReference type="GeneID" id="94844899"/>